<comment type="caution">
    <text evidence="4">The sequence shown here is derived from an EMBL/GenBank/DDBJ whole genome shotgun (WGS) entry which is preliminary data.</text>
</comment>
<dbReference type="Proteomes" id="UP001291309">
    <property type="component" value="Unassembled WGS sequence"/>
</dbReference>
<sequence length="299" mass="32508">MCWLLGLLMLVVVVGGLTAGVHAQSARTRRRAPEQIAQARQALAEHRYAQAFEALEGALFIPFSGRYSAEEAQLLDEVLAQLDALQRLARGQWVELTALRAAFSEMKQQGGELPAELRKHLESVVELLESKRGLDWELELRQAQPPLVEATSRGDLEEVRRLLDAGTPVNASNTILGTTALLMAAERGHLELVRLLLSHGADVNARSGGWTPLPLALCRHAPREVARLLIAHGADVNAREPDLRRTPLMLAVSAGAPELVRALLDKGADVQARDADGKTAMDLARTPELAALLRPQGTR</sequence>
<gene>
    <name evidence="4" type="ORF">SYV04_33005</name>
</gene>
<evidence type="ECO:0000256" key="2">
    <source>
        <dbReference type="ARBA" id="ARBA00023043"/>
    </source>
</evidence>
<dbReference type="Gene3D" id="1.25.40.20">
    <property type="entry name" value="Ankyrin repeat-containing domain"/>
    <property type="match status" value="2"/>
</dbReference>
<dbReference type="Pfam" id="PF00023">
    <property type="entry name" value="Ank"/>
    <property type="match status" value="1"/>
</dbReference>
<dbReference type="RefSeq" id="WP_321549971.1">
    <property type="nucleotide sequence ID" value="NZ_JAXIVS010000014.1"/>
</dbReference>
<dbReference type="PANTHER" id="PTHR24171">
    <property type="entry name" value="ANKYRIN REPEAT DOMAIN-CONTAINING PROTEIN 39-RELATED"/>
    <property type="match status" value="1"/>
</dbReference>
<dbReference type="InterPro" id="IPR002110">
    <property type="entry name" value="Ankyrin_rpt"/>
</dbReference>
<proteinExistence type="predicted"/>
<keyword evidence="2 3" id="KW-0040">ANK repeat</keyword>
<accession>A0ABU5HDB8</accession>
<feature type="repeat" description="ANK" evidence="3">
    <location>
        <begin position="142"/>
        <end position="174"/>
    </location>
</feature>
<name>A0ABU5HDB8_9BACT</name>
<feature type="repeat" description="ANK" evidence="3">
    <location>
        <begin position="243"/>
        <end position="275"/>
    </location>
</feature>
<dbReference type="SUPFAM" id="SSF48403">
    <property type="entry name" value="Ankyrin repeat"/>
    <property type="match status" value="1"/>
</dbReference>
<feature type="repeat" description="ANK" evidence="3">
    <location>
        <begin position="208"/>
        <end position="241"/>
    </location>
</feature>
<keyword evidence="5" id="KW-1185">Reference proteome</keyword>
<keyword evidence="1" id="KW-0677">Repeat</keyword>
<feature type="repeat" description="ANK" evidence="3">
    <location>
        <begin position="176"/>
        <end position="208"/>
    </location>
</feature>
<dbReference type="Pfam" id="PF12796">
    <property type="entry name" value="Ank_2"/>
    <property type="match status" value="1"/>
</dbReference>
<evidence type="ECO:0000256" key="3">
    <source>
        <dbReference type="PROSITE-ProRule" id="PRU00023"/>
    </source>
</evidence>
<organism evidence="4 5">
    <name type="scientific">Hyalangium rubrum</name>
    <dbReference type="NCBI Taxonomy" id="3103134"/>
    <lineage>
        <taxon>Bacteria</taxon>
        <taxon>Pseudomonadati</taxon>
        <taxon>Myxococcota</taxon>
        <taxon>Myxococcia</taxon>
        <taxon>Myxococcales</taxon>
        <taxon>Cystobacterineae</taxon>
        <taxon>Archangiaceae</taxon>
        <taxon>Hyalangium</taxon>
    </lineage>
</organism>
<dbReference type="PRINTS" id="PR01415">
    <property type="entry name" value="ANKYRIN"/>
</dbReference>
<evidence type="ECO:0000313" key="5">
    <source>
        <dbReference type="Proteomes" id="UP001291309"/>
    </source>
</evidence>
<dbReference type="EMBL" id="JAXIVS010000014">
    <property type="protein sequence ID" value="MDY7231256.1"/>
    <property type="molecule type" value="Genomic_DNA"/>
</dbReference>
<dbReference type="SMART" id="SM00248">
    <property type="entry name" value="ANK"/>
    <property type="match status" value="4"/>
</dbReference>
<dbReference type="InterPro" id="IPR036770">
    <property type="entry name" value="Ankyrin_rpt-contain_sf"/>
</dbReference>
<evidence type="ECO:0000256" key="1">
    <source>
        <dbReference type="ARBA" id="ARBA00022737"/>
    </source>
</evidence>
<dbReference type="PROSITE" id="PS50088">
    <property type="entry name" value="ANK_REPEAT"/>
    <property type="match status" value="4"/>
</dbReference>
<reference evidence="4 5" key="1">
    <citation type="submission" date="2023-12" db="EMBL/GenBank/DDBJ databases">
        <title>the genome sequence of Hyalangium sp. s54d21.</title>
        <authorList>
            <person name="Zhang X."/>
        </authorList>
    </citation>
    <scope>NUCLEOTIDE SEQUENCE [LARGE SCALE GENOMIC DNA]</scope>
    <source>
        <strain evidence="5">s54d21</strain>
    </source>
</reference>
<protein>
    <submittedName>
        <fullName evidence="4">Ankyrin repeat domain-containing protein</fullName>
    </submittedName>
</protein>
<dbReference type="PROSITE" id="PS50297">
    <property type="entry name" value="ANK_REP_REGION"/>
    <property type="match status" value="3"/>
</dbReference>
<evidence type="ECO:0000313" key="4">
    <source>
        <dbReference type="EMBL" id="MDY7231256.1"/>
    </source>
</evidence>